<dbReference type="Proteomes" id="UP001056120">
    <property type="component" value="Linkage Group LG22"/>
</dbReference>
<name>A0ACB9BSD7_9ASTR</name>
<reference evidence="2" key="1">
    <citation type="journal article" date="2022" name="Mol. Ecol. Resour.">
        <title>The genomes of chicory, endive, great burdock and yacon provide insights into Asteraceae palaeo-polyploidization history and plant inulin production.</title>
        <authorList>
            <person name="Fan W."/>
            <person name="Wang S."/>
            <person name="Wang H."/>
            <person name="Wang A."/>
            <person name="Jiang F."/>
            <person name="Liu H."/>
            <person name="Zhao H."/>
            <person name="Xu D."/>
            <person name="Zhang Y."/>
        </authorList>
    </citation>
    <scope>NUCLEOTIDE SEQUENCE [LARGE SCALE GENOMIC DNA]</scope>
    <source>
        <strain evidence="2">cv. Yunnan</strain>
    </source>
</reference>
<protein>
    <submittedName>
        <fullName evidence="1">Uncharacterized protein</fullName>
    </submittedName>
</protein>
<gene>
    <name evidence="1" type="ORF">L1987_64735</name>
</gene>
<evidence type="ECO:0000313" key="2">
    <source>
        <dbReference type="Proteomes" id="UP001056120"/>
    </source>
</evidence>
<keyword evidence="2" id="KW-1185">Reference proteome</keyword>
<comment type="caution">
    <text evidence="1">The sequence shown here is derived from an EMBL/GenBank/DDBJ whole genome shotgun (WGS) entry which is preliminary data.</text>
</comment>
<sequence length="147" mass="17071">MKEFKELAVQLAQYCGGNPLALKVLGSSLYVSDEDPRTINYMIGIWRSRMNSLNSLKGNIHFKIQGVLRKSFDSLPHPSERELLLHIACFCVGEYMRHVERILEDELYANSGILTLINRCFLTVLPTGRLMMHQLLQEMGRNKRRWF</sequence>
<organism evidence="1 2">
    <name type="scientific">Smallanthus sonchifolius</name>
    <dbReference type="NCBI Taxonomy" id="185202"/>
    <lineage>
        <taxon>Eukaryota</taxon>
        <taxon>Viridiplantae</taxon>
        <taxon>Streptophyta</taxon>
        <taxon>Embryophyta</taxon>
        <taxon>Tracheophyta</taxon>
        <taxon>Spermatophyta</taxon>
        <taxon>Magnoliopsida</taxon>
        <taxon>eudicotyledons</taxon>
        <taxon>Gunneridae</taxon>
        <taxon>Pentapetalae</taxon>
        <taxon>asterids</taxon>
        <taxon>campanulids</taxon>
        <taxon>Asterales</taxon>
        <taxon>Asteraceae</taxon>
        <taxon>Asteroideae</taxon>
        <taxon>Heliantheae alliance</taxon>
        <taxon>Millerieae</taxon>
        <taxon>Smallanthus</taxon>
    </lineage>
</organism>
<evidence type="ECO:0000313" key="1">
    <source>
        <dbReference type="EMBL" id="KAI3724966.1"/>
    </source>
</evidence>
<reference evidence="1 2" key="2">
    <citation type="journal article" date="2022" name="Mol. Ecol. Resour.">
        <title>The genomes of chicory, endive, great burdock and yacon provide insights into Asteraceae paleo-polyploidization history and plant inulin production.</title>
        <authorList>
            <person name="Fan W."/>
            <person name="Wang S."/>
            <person name="Wang H."/>
            <person name="Wang A."/>
            <person name="Jiang F."/>
            <person name="Liu H."/>
            <person name="Zhao H."/>
            <person name="Xu D."/>
            <person name="Zhang Y."/>
        </authorList>
    </citation>
    <scope>NUCLEOTIDE SEQUENCE [LARGE SCALE GENOMIC DNA]</scope>
    <source>
        <strain evidence="2">cv. Yunnan</strain>
        <tissue evidence="1">Leaves</tissue>
    </source>
</reference>
<dbReference type="EMBL" id="CM042039">
    <property type="protein sequence ID" value="KAI3724966.1"/>
    <property type="molecule type" value="Genomic_DNA"/>
</dbReference>
<proteinExistence type="predicted"/>
<accession>A0ACB9BSD7</accession>